<dbReference type="SUPFAM" id="SSF55874">
    <property type="entry name" value="ATPase domain of HSP90 chaperone/DNA topoisomerase II/histidine kinase"/>
    <property type="match status" value="1"/>
</dbReference>
<evidence type="ECO:0000256" key="7">
    <source>
        <dbReference type="SAM" id="Phobius"/>
    </source>
</evidence>
<dbReference type="Proteomes" id="UP000595895">
    <property type="component" value="Chromosome"/>
</dbReference>
<dbReference type="GO" id="GO:0005524">
    <property type="term" value="F:ATP binding"/>
    <property type="evidence" value="ECO:0007669"/>
    <property type="project" value="UniProtKB-KW"/>
</dbReference>
<keyword evidence="3" id="KW-0808">Transferase</keyword>
<keyword evidence="4" id="KW-0418">Kinase</keyword>
<dbReference type="Gene3D" id="3.30.565.10">
    <property type="entry name" value="Histidine kinase-like ATPase, C-terminal domain"/>
    <property type="match status" value="1"/>
</dbReference>
<keyword evidence="9" id="KW-1185">Reference proteome</keyword>
<evidence type="ECO:0000313" key="8">
    <source>
        <dbReference type="EMBL" id="QQM68275.1"/>
    </source>
</evidence>
<accession>A0A7T7MBH4</accession>
<dbReference type="PANTHER" id="PTHR24421:SF10">
    <property type="entry name" value="NITRATE_NITRITE SENSOR PROTEIN NARQ"/>
    <property type="match status" value="1"/>
</dbReference>
<dbReference type="PANTHER" id="PTHR24421">
    <property type="entry name" value="NITRATE/NITRITE SENSOR PROTEIN NARX-RELATED"/>
    <property type="match status" value="1"/>
</dbReference>
<protein>
    <recommendedName>
        <fullName evidence="2">histidine kinase</fullName>
        <ecNumber evidence="2">2.7.13.3</ecNumber>
    </recommendedName>
</protein>
<feature type="region of interest" description="Disordered" evidence="6">
    <location>
        <begin position="255"/>
        <end position="277"/>
    </location>
</feature>
<dbReference type="EC" id="2.7.13.3" evidence="2"/>
<feature type="transmembrane region" description="Helical" evidence="7">
    <location>
        <begin position="123"/>
        <end position="141"/>
    </location>
</feature>
<sequence length="425" mass="43417">MAAATGRAAGATDPTEGWLARSRWSTWQPRRRTHLLCVGLSGLLTLGSVGSLYPWTQGGALRVLLGGVGVALVSVWPLGGTVLALVASALDLLAPLGHQGPVLPLAGPWLCSAVLLTRGFRRSSAYGAVVLNALLLAAALRVQQAPAGSSSEVVQLSVVIAGTCLVVAELVRQPRSQTEAGARQHRADLEHQRLLVVSELHDTVVRDLTQAVMTAEQARLSSQSGESLAGALAEMTASVRTAVEQLRGSLRALGEAGTDDGATAGGAARSPGSGPGAATTSLSLDVLASSAPRPLAQSVAAAQKVLAARGIALEASGLEVLDRPEVSPGMRQQLTRVLNELVANVTKYAAPGSARLLVECDGRSVEALVSNATAADGSGRDAGAATSSGLGLVGARRRTEALGGEFVVTRGEERFTVLLTVALGR</sequence>
<keyword evidence="8" id="KW-0547">Nucleotide-binding</keyword>
<feature type="transmembrane region" description="Helical" evidence="7">
    <location>
        <begin position="63"/>
        <end position="90"/>
    </location>
</feature>
<name>A0A7T7MBH4_9ACTO</name>
<dbReference type="KEGG" id="awe:JG540_01860"/>
<evidence type="ECO:0000256" key="2">
    <source>
        <dbReference type="ARBA" id="ARBA00012438"/>
    </source>
</evidence>
<keyword evidence="7" id="KW-0472">Membrane</keyword>
<feature type="transmembrane region" description="Helical" evidence="7">
    <location>
        <begin position="33"/>
        <end position="56"/>
    </location>
</feature>
<dbReference type="GO" id="GO:0004673">
    <property type="term" value="F:protein histidine kinase activity"/>
    <property type="evidence" value="ECO:0007669"/>
    <property type="project" value="UniProtKB-EC"/>
</dbReference>
<dbReference type="GO" id="GO:0000160">
    <property type="term" value="P:phosphorelay signal transduction system"/>
    <property type="evidence" value="ECO:0007669"/>
    <property type="project" value="UniProtKB-KW"/>
</dbReference>
<proteinExistence type="predicted"/>
<dbReference type="EMBL" id="CP066802">
    <property type="protein sequence ID" value="QQM68275.1"/>
    <property type="molecule type" value="Genomic_DNA"/>
</dbReference>
<evidence type="ECO:0000313" key="9">
    <source>
        <dbReference type="Proteomes" id="UP000595895"/>
    </source>
</evidence>
<keyword evidence="5" id="KW-0902">Two-component regulatory system</keyword>
<evidence type="ECO:0000256" key="4">
    <source>
        <dbReference type="ARBA" id="ARBA00022777"/>
    </source>
</evidence>
<comment type="catalytic activity">
    <reaction evidence="1">
        <text>ATP + protein L-histidine = ADP + protein N-phospho-L-histidine.</text>
        <dbReference type="EC" id="2.7.13.3"/>
    </reaction>
</comment>
<gene>
    <name evidence="8" type="ORF">JG540_01860</name>
</gene>
<evidence type="ECO:0000256" key="1">
    <source>
        <dbReference type="ARBA" id="ARBA00000085"/>
    </source>
</evidence>
<keyword evidence="7" id="KW-1133">Transmembrane helix</keyword>
<evidence type="ECO:0000256" key="6">
    <source>
        <dbReference type="SAM" id="MobiDB-lite"/>
    </source>
</evidence>
<evidence type="ECO:0000256" key="3">
    <source>
        <dbReference type="ARBA" id="ARBA00022679"/>
    </source>
</evidence>
<dbReference type="AlphaFoldDB" id="A0A7T7MBH4"/>
<reference evidence="8 9" key="1">
    <citation type="submission" date="2020-12" db="EMBL/GenBank/DDBJ databases">
        <authorList>
            <person name="Zhou J."/>
        </authorList>
    </citation>
    <scope>NUCLEOTIDE SEQUENCE [LARGE SCALE GENOMIC DNA]</scope>
    <source>
        <strain evidence="8 9">CCUG 61299</strain>
    </source>
</reference>
<dbReference type="InterPro" id="IPR050482">
    <property type="entry name" value="Sensor_HK_TwoCompSys"/>
</dbReference>
<organism evidence="8 9">
    <name type="scientific">Actinomyces weissii</name>
    <dbReference type="NCBI Taxonomy" id="675090"/>
    <lineage>
        <taxon>Bacteria</taxon>
        <taxon>Bacillati</taxon>
        <taxon>Actinomycetota</taxon>
        <taxon>Actinomycetes</taxon>
        <taxon>Actinomycetales</taxon>
        <taxon>Actinomycetaceae</taxon>
        <taxon>Actinomyces</taxon>
    </lineage>
</organism>
<keyword evidence="7" id="KW-0812">Transmembrane</keyword>
<keyword evidence="8" id="KW-0067">ATP-binding</keyword>
<dbReference type="InterPro" id="IPR036890">
    <property type="entry name" value="HATPase_C_sf"/>
</dbReference>
<evidence type="ECO:0000256" key="5">
    <source>
        <dbReference type="ARBA" id="ARBA00023012"/>
    </source>
</evidence>